<dbReference type="UniPathway" id="UPA00714"/>
<dbReference type="Pfam" id="PF02900">
    <property type="entry name" value="LigB"/>
    <property type="match status" value="1"/>
</dbReference>
<evidence type="ECO:0000313" key="14">
    <source>
        <dbReference type="Proteomes" id="UP000028780"/>
    </source>
</evidence>
<name>A0A076NS47_9CORY</name>
<protein>
    <recommendedName>
        <fullName evidence="6">3-carboxyethylcatechol 2,3-dioxygenase</fullName>
        <ecNumber evidence="6">1.13.11.16</ecNumber>
    </recommendedName>
</protein>
<gene>
    <name evidence="12" type="primary">mhpB</name>
    <name evidence="12" type="ORF">CIMIT_11780</name>
    <name evidence="13" type="ORF">SAMEA4535761_02414</name>
</gene>
<sequence>MAVKLVAMSHSPLLGYNDPGEEVKQEMEGSFEKVREFVKDYDPDLIINFAPDHYNGFFYDHMPPFCVGFQSLGVGDYDSQEGFLDTPEELAQDLAQFIMDNEVDVAISRRMEIDHGAVQPMEIIYGDIAAKPVIAVYVNGLARPFVPMKRVRLLGKAIGAWAAAQDKKILLISSGGLSHDPPVPQWVTADEKARKLMLNGRYPTPEARAERQERVISTGRKFAAGEMTNILDLNPEWDREFMRRCASGDPTAFDSYTVEGMDREAGHSSHEVRTWVAGFSALAEATGGDYEIEFEYYRAIKEYIAGFGIMLAN</sequence>
<organism evidence="12 14">
    <name type="scientific">Corynebacterium imitans</name>
    <dbReference type="NCBI Taxonomy" id="156978"/>
    <lineage>
        <taxon>Bacteria</taxon>
        <taxon>Bacillati</taxon>
        <taxon>Actinomycetota</taxon>
        <taxon>Actinomycetes</taxon>
        <taxon>Mycobacteriales</taxon>
        <taxon>Corynebacteriaceae</taxon>
        <taxon>Corynebacterium</taxon>
    </lineage>
</organism>
<keyword evidence="10" id="KW-0408">Iron</keyword>
<keyword evidence="7" id="KW-0058">Aromatic hydrocarbons catabolism</keyword>
<proteinExistence type="inferred from homology"/>
<dbReference type="OrthoDB" id="8673673at2"/>
<dbReference type="eggNOG" id="COG3384">
    <property type="taxonomic scope" value="Bacteria"/>
</dbReference>
<comment type="subunit">
    <text evidence="5">Homotetramer.</text>
</comment>
<evidence type="ECO:0000256" key="9">
    <source>
        <dbReference type="ARBA" id="ARBA00023002"/>
    </source>
</evidence>
<dbReference type="Proteomes" id="UP000215374">
    <property type="component" value="Chromosome 1"/>
</dbReference>
<keyword evidence="9 12" id="KW-0560">Oxidoreductase</keyword>
<dbReference type="EMBL" id="LT906467">
    <property type="protein sequence ID" value="SNV87536.1"/>
    <property type="molecule type" value="Genomic_DNA"/>
</dbReference>
<evidence type="ECO:0000259" key="11">
    <source>
        <dbReference type="Pfam" id="PF02900"/>
    </source>
</evidence>
<reference evidence="13 15" key="2">
    <citation type="submission" date="2017-06" db="EMBL/GenBank/DDBJ databases">
        <authorList>
            <consortium name="Pathogen Informatics"/>
        </authorList>
    </citation>
    <scope>NUCLEOTIDE SEQUENCE [LARGE SCALE GENOMIC DNA]</scope>
    <source>
        <strain evidence="13 15">NCTC13015</strain>
    </source>
</reference>
<comment type="catalytic activity">
    <reaction evidence="1">
        <text>(2E)-3-(2,3-dihydroxyphenyl)prop-2-enoate + O2 = (2Z,4E,7E)-2-hydroxy-6-oxonona-2,4,7-trienedioate + H(+)</text>
        <dbReference type="Rhea" id="RHEA:25054"/>
        <dbReference type="ChEBI" id="CHEBI:15378"/>
        <dbReference type="ChEBI" id="CHEBI:15379"/>
        <dbReference type="ChEBI" id="CHEBI:58642"/>
        <dbReference type="ChEBI" id="CHEBI:66888"/>
        <dbReference type="EC" id="1.13.11.16"/>
    </reaction>
</comment>
<reference evidence="12 14" key="1">
    <citation type="submission" date="2014-08" db="EMBL/GenBank/DDBJ databases">
        <title>Complete genome sequence of Corynebacterium imitans DSM 44264, isolated from a five-month-old boy with suspected pharyngeal diphtheria.</title>
        <authorList>
            <person name="Mollmann S."/>
            <person name="Albersmeier A."/>
            <person name="Ruckert C."/>
            <person name="Tauch A."/>
        </authorList>
    </citation>
    <scope>NUCLEOTIDE SEQUENCE [LARGE SCALE GENOMIC DNA]</scope>
    <source>
        <strain evidence="12 14">DSM 44264</strain>
    </source>
</reference>
<keyword evidence="14" id="KW-1185">Reference proteome</keyword>
<dbReference type="KEGG" id="cii:CIMIT_11780"/>
<dbReference type="GO" id="GO:0008198">
    <property type="term" value="F:ferrous iron binding"/>
    <property type="evidence" value="ECO:0007669"/>
    <property type="project" value="InterPro"/>
</dbReference>
<evidence type="ECO:0000256" key="6">
    <source>
        <dbReference type="ARBA" id="ARBA00013140"/>
    </source>
</evidence>
<dbReference type="Gene3D" id="3.40.830.10">
    <property type="entry name" value="LigB-like"/>
    <property type="match status" value="1"/>
</dbReference>
<dbReference type="GO" id="GO:0047070">
    <property type="term" value="F:3-carboxyethylcatechol 2,3-dioxygenase activity"/>
    <property type="evidence" value="ECO:0007669"/>
    <property type="project" value="UniProtKB-EC"/>
</dbReference>
<dbReference type="NCBIfam" id="NF009910">
    <property type="entry name" value="PRK13370.1-4"/>
    <property type="match status" value="1"/>
</dbReference>
<feature type="domain" description="Extradiol ring-cleavage dioxygenase class III enzyme subunit B" evidence="11">
    <location>
        <begin position="6"/>
        <end position="307"/>
    </location>
</feature>
<dbReference type="STRING" id="156978.CIMIT_11780"/>
<evidence type="ECO:0000256" key="2">
    <source>
        <dbReference type="ARBA" id="ARBA00001843"/>
    </source>
</evidence>
<evidence type="ECO:0000256" key="8">
    <source>
        <dbReference type="ARBA" id="ARBA00022964"/>
    </source>
</evidence>
<dbReference type="GO" id="GO:0019380">
    <property type="term" value="P:3-phenylpropionate catabolic process"/>
    <property type="evidence" value="ECO:0007669"/>
    <property type="project" value="UniProtKB-UniPathway"/>
</dbReference>
<comment type="pathway">
    <text evidence="3">Aromatic compound metabolism; 3-phenylpropanoate degradation.</text>
</comment>
<dbReference type="HOGENOM" id="CLU_078149_0_0_11"/>
<comment type="catalytic activity">
    <reaction evidence="2">
        <text>3-(2,3-dihydroxyphenyl)propanoate + O2 = (2Z,4E)-2-hydroxy-6-oxonona-2,4-dienedioate + H(+)</text>
        <dbReference type="Rhea" id="RHEA:23840"/>
        <dbReference type="ChEBI" id="CHEBI:15378"/>
        <dbReference type="ChEBI" id="CHEBI:15379"/>
        <dbReference type="ChEBI" id="CHEBI:46951"/>
        <dbReference type="ChEBI" id="CHEBI:66887"/>
        <dbReference type="EC" id="1.13.11.16"/>
    </reaction>
</comment>
<evidence type="ECO:0000256" key="4">
    <source>
        <dbReference type="ARBA" id="ARBA00007030"/>
    </source>
</evidence>
<evidence type="ECO:0000256" key="7">
    <source>
        <dbReference type="ARBA" id="ARBA00022797"/>
    </source>
</evidence>
<dbReference type="Proteomes" id="UP000028780">
    <property type="component" value="Chromosome"/>
</dbReference>
<accession>A0A076NS47</accession>
<comment type="similarity">
    <text evidence="4">Belongs to the LigB/MhpB extradiol dioxygenase family.</text>
</comment>
<dbReference type="InterPro" id="IPR004183">
    <property type="entry name" value="Xdiol_dOase_suB"/>
</dbReference>
<dbReference type="AlphaFoldDB" id="A0A076NS47"/>
<dbReference type="EMBL" id="CP009211">
    <property type="protein sequence ID" value="AIJ34465.1"/>
    <property type="molecule type" value="Genomic_DNA"/>
</dbReference>
<dbReference type="SUPFAM" id="SSF53213">
    <property type="entry name" value="LigB-like"/>
    <property type="match status" value="1"/>
</dbReference>
<keyword evidence="8 12" id="KW-0223">Dioxygenase</keyword>
<evidence type="ECO:0000313" key="13">
    <source>
        <dbReference type="EMBL" id="SNV87536.1"/>
    </source>
</evidence>
<evidence type="ECO:0000313" key="12">
    <source>
        <dbReference type="EMBL" id="AIJ34465.1"/>
    </source>
</evidence>
<evidence type="ECO:0000256" key="3">
    <source>
        <dbReference type="ARBA" id="ARBA00005207"/>
    </source>
</evidence>
<dbReference type="RefSeq" id="WP_038593250.1">
    <property type="nucleotide sequence ID" value="NZ_CP009211.1"/>
</dbReference>
<evidence type="ECO:0000256" key="10">
    <source>
        <dbReference type="ARBA" id="ARBA00023004"/>
    </source>
</evidence>
<dbReference type="CDD" id="cd07365">
    <property type="entry name" value="MhpB_like"/>
    <property type="match status" value="1"/>
</dbReference>
<evidence type="ECO:0000256" key="5">
    <source>
        <dbReference type="ARBA" id="ARBA00011881"/>
    </source>
</evidence>
<dbReference type="InterPro" id="IPR023789">
    <property type="entry name" value="DHPP/DHXA_dioxygenase"/>
</dbReference>
<dbReference type="EC" id="1.13.11.16" evidence="6"/>
<evidence type="ECO:0000313" key="15">
    <source>
        <dbReference type="Proteomes" id="UP000215374"/>
    </source>
</evidence>
<evidence type="ECO:0000256" key="1">
    <source>
        <dbReference type="ARBA" id="ARBA00001748"/>
    </source>
</evidence>